<proteinExistence type="predicted"/>
<dbReference type="Pfam" id="PF06664">
    <property type="entry name" value="WLS-like_TM"/>
    <property type="match status" value="1"/>
</dbReference>
<dbReference type="EMBL" id="JAOAOG010000018">
    <property type="protein sequence ID" value="KAJ6254703.1"/>
    <property type="molecule type" value="Genomic_DNA"/>
</dbReference>
<evidence type="ECO:0000256" key="4">
    <source>
        <dbReference type="ARBA" id="ARBA00023136"/>
    </source>
</evidence>
<accession>A0ABQ8ZCT7</accession>
<feature type="signal peptide" evidence="6">
    <location>
        <begin position="1"/>
        <end position="16"/>
    </location>
</feature>
<protein>
    <submittedName>
        <fullName evidence="8">Transmembrane protein</fullName>
    </submittedName>
</protein>
<comment type="caution">
    <text evidence="8">The sequence shown here is derived from an EMBL/GenBank/DDBJ whole genome shotgun (WGS) entry which is preliminary data.</text>
</comment>
<keyword evidence="2 5" id="KW-0812">Transmembrane</keyword>
<evidence type="ECO:0000313" key="8">
    <source>
        <dbReference type="EMBL" id="KAJ6254703.1"/>
    </source>
</evidence>
<dbReference type="PANTHER" id="PTHR31918">
    <property type="entry name" value="TRANSMEMBRANE PROTEIN 181"/>
    <property type="match status" value="1"/>
</dbReference>
<keyword evidence="6" id="KW-0732">Signal</keyword>
<dbReference type="PANTHER" id="PTHR31918:SF1">
    <property type="entry name" value="TRANSMEMBRANE PROTEIN 181"/>
    <property type="match status" value="1"/>
</dbReference>
<gene>
    <name evidence="8" type="ORF">M0813_12307</name>
</gene>
<evidence type="ECO:0000256" key="3">
    <source>
        <dbReference type="ARBA" id="ARBA00022989"/>
    </source>
</evidence>
<evidence type="ECO:0000259" key="7">
    <source>
        <dbReference type="Pfam" id="PF06664"/>
    </source>
</evidence>
<feature type="domain" description="Wntless-like transmembrane" evidence="7">
    <location>
        <begin position="161"/>
        <end position="253"/>
    </location>
</feature>
<feature type="chain" id="PRO_5045711275" evidence="6">
    <location>
        <begin position="17"/>
        <end position="340"/>
    </location>
</feature>
<keyword evidence="3 5" id="KW-1133">Transmembrane helix</keyword>
<organism evidence="8 9">
    <name type="scientific">Anaeramoeba flamelloides</name>
    <dbReference type="NCBI Taxonomy" id="1746091"/>
    <lineage>
        <taxon>Eukaryota</taxon>
        <taxon>Metamonada</taxon>
        <taxon>Anaeramoebidae</taxon>
        <taxon>Anaeramoeba</taxon>
    </lineage>
</organism>
<feature type="transmembrane region" description="Helical" evidence="5">
    <location>
        <begin position="164"/>
        <end position="183"/>
    </location>
</feature>
<evidence type="ECO:0000313" key="9">
    <source>
        <dbReference type="Proteomes" id="UP001150062"/>
    </source>
</evidence>
<reference evidence="8" key="1">
    <citation type="submission" date="2022-08" db="EMBL/GenBank/DDBJ databases">
        <title>Novel sulfate-reducing endosymbionts in the free-living metamonad Anaeramoeba.</title>
        <authorList>
            <person name="Jerlstrom-Hultqvist J."/>
            <person name="Cepicka I."/>
            <person name="Gallot-Lavallee L."/>
            <person name="Salas-Leiva D."/>
            <person name="Curtis B.A."/>
            <person name="Zahonova K."/>
            <person name="Pipaliya S."/>
            <person name="Dacks J."/>
            <person name="Roger A.J."/>
        </authorList>
    </citation>
    <scope>NUCLEOTIDE SEQUENCE</scope>
    <source>
        <strain evidence="8">Schooner1</strain>
    </source>
</reference>
<evidence type="ECO:0000256" key="6">
    <source>
        <dbReference type="SAM" id="SignalP"/>
    </source>
</evidence>
<dbReference type="InterPro" id="IPR040416">
    <property type="entry name" value="TMEM181"/>
</dbReference>
<comment type="subcellular location">
    <subcellularLocation>
        <location evidence="1">Membrane</location>
        <topology evidence="1">Multi-pass membrane protein</topology>
    </subcellularLocation>
</comment>
<keyword evidence="4 5" id="KW-0472">Membrane</keyword>
<feature type="transmembrane region" description="Helical" evidence="5">
    <location>
        <begin position="199"/>
        <end position="218"/>
    </location>
</feature>
<evidence type="ECO:0000256" key="1">
    <source>
        <dbReference type="ARBA" id="ARBA00004141"/>
    </source>
</evidence>
<evidence type="ECO:0000256" key="2">
    <source>
        <dbReference type="ARBA" id="ARBA00022692"/>
    </source>
</evidence>
<dbReference type="InterPro" id="IPR047843">
    <property type="entry name" value="WLS-like_TM"/>
</dbReference>
<evidence type="ECO:0000256" key="5">
    <source>
        <dbReference type="SAM" id="Phobius"/>
    </source>
</evidence>
<sequence length="340" mass="40062">MIFIIIYFTFLSPADHETEYFQKNITTSPFNESIIFTGTSELNQMLWINLEFEKNVPIGVNLDVDVTIRYYGSNANLNSNSQSILDLSKYKSLGKISERINVTCLYKPEDKQSCNTNKIMHLAHLSYNHYYFNILLTEDKMPLYFSQATFSINNFSKKSSISELTARSFFILIFLIQLILFIYKMKKKDKKSLKIEQKFIPLLITIQILYLNPFHSAIHFTDSIVWRFIDIIFESLFNSTILVYLLCSHGGLRIILVHYELNKYIKNDKIKIWLQKYYKKEGIEVYQGDPLSPLMFGFINHFLIEKIKDFVHHVQRFADDLILIMEGPISEIDKKLRIIF</sequence>
<name>A0ABQ8ZCT7_9EUKA</name>
<dbReference type="Proteomes" id="UP001150062">
    <property type="component" value="Unassembled WGS sequence"/>
</dbReference>
<keyword evidence="9" id="KW-1185">Reference proteome</keyword>
<feature type="transmembrane region" description="Helical" evidence="5">
    <location>
        <begin position="224"/>
        <end position="247"/>
    </location>
</feature>